<dbReference type="Pfam" id="PF00107">
    <property type="entry name" value="ADH_zinc_N"/>
    <property type="match status" value="1"/>
</dbReference>
<dbReference type="AlphaFoldDB" id="A0A4R0RF95"/>
<gene>
    <name evidence="2" type="ORF">EIP91_002727</name>
</gene>
<dbReference type="SMART" id="SM00829">
    <property type="entry name" value="PKS_ER"/>
    <property type="match status" value="1"/>
</dbReference>
<protein>
    <recommendedName>
        <fullName evidence="1">Enoyl reductase (ER) domain-containing protein</fullName>
    </recommendedName>
</protein>
<evidence type="ECO:0000313" key="3">
    <source>
        <dbReference type="Proteomes" id="UP000292702"/>
    </source>
</evidence>
<dbReference type="Gene3D" id="3.90.180.10">
    <property type="entry name" value="Medium-chain alcohol dehydrogenases, catalytic domain"/>
    <property type="match status" value="1"/>
</dbReference>
<dbReference type="STRING" id="92696.A0A4R0RF95"/>
<evidence type="ECO:0000313" key="2">
    <source>
        <dbReference type="EMBL" id="TCD65393.1"/>
    </source>
</evidence>
<dbReference type="CDD" id="cd08249">
    <property type="entry name" value="enoyl_reductase_like"/>
    <property type="match status" value="1"/>
</dbReference>
<dbReference type="SUPFAM" id="SSF51735">
    <property type="entry name" value="NAD(P)-binding Rossmann-fold domains"/>
    <property type="match status" value="1"/>
</dbReference>
<dbReference type="InterPro" id="IPR020843">
    <property type="entry name" value="ER"/>
</dbReference>
<feature type="domain" description="Enoyl reductase (ER)" evidence="1">
    <location>
        <begin position="19"/>
        <end position="344"/>
    </location>
</feature>
<dbReference type="PANTHER" id="PTHR45348">
    <property type="entry name" value="HYPOTHETICAL OXIDOREDUCTASE (EUROFUNG)"/>
    <property type="match status" value="1"/>
</dbReference>
<proteinExistence type="predicted"/>
<dbReference type="Proteomes" id="UP000292702">
    <property type="component" value="Unassembled WGS sequence"/>
</dbReference>
<sequence length="351" mass="37273">MSSTLPTTQKALYLLSPKGTFSVAPNDVSSPGEGEVLIRIESAALNPVDWKMHDYDFEIPKYPFILGLDSAGVVVAVGGGVTKVEVGDRILHQGLGNLRQAVFQEYTVASEDLVAKIPSHISFDEASSLPVAVATAAVGLYAPKAKDGGAALIAPWKEGGIGKYADQPILIIGGSSSVGQAVIQYAKLSGFNPIITTVSPSNNDLVKSFGATHTLDRNKGLDTLGESIKEISSKPLTVIYDAISLPDTQNAAYKILADGGTLILVLEEEVKEEDRVRGKDMVTPWGNPPLQGEFGKEIYAQLGAYLENGDIKPNKVHYVPGGLSSIPDALDLLRKNKVSGKKVVLRPPQTV</sequence>
<reference evidence="2 3" key="1">
    <citation type="submission" date="2018-11" db="EMBL/GenBank/DDBJ databases">
        <title>Genome assembly of Steccherinum ochraceum LE-BIN_3174, the white-rot fungus of the Steccherinaceae family (The Residual Polyporoid clade, Polyporales, Basidiomycota).</title>
        <authorList>
            <person name="Fedorova T.V."/>
            <person name="Glazunova O.A."/>
            <person name="Landesman E.O."/>
            <person name="Moiseenko K.V."/>
            <person name="Psurtseva N.V."/>
            <person name="Savinova O.S."/>
            <person name="Shakhova N.V."/>
            <person name="Tyazhelova T.V."/>
            <person name="Vasina D.V."/>
        </authorList>
    </citation>
    <scope>NUCLEOTIDE SEQUENCE [LARGE SCALE GENOMIC DNA]</scope>
    <source>
        <strain evidence="2 3">LE-BIN_3174</strain>
    </source>
</reference>
<evidence type="ECO:0000259" key="1">
    <source>
        <dbReference type="SMART" id="SM00829"/>
    </source>
</evidence>
<name>A0A4R0RF95_9APHY</name>
<dbReference type="InterPro" id="IPR013149">
    <property type="entry name" value="ADH-like_C"/>
</dbReference>
<dbReference type="InterPro" id="IPR013154">
    <property type="entry name" value="ADH-like_N"/>
</dbReference>
<keyword evidence="3" id="KW-1185">Reference proteome</keyword>
<dbReference type="InterPro" id="IPR036291">
    <property type="entry name" value="NAD(P)-bd_dom_sf"/>
</dbReference>
<dbReference type="GO" id="GO:0016651">
    <property type="term" value="F:oxidoreductase activity, acting on NAD(P)H"/>
    <property type="evidence" value="ECO:0007669"/>
    <property type="project" value="InterPro"/>
</dbReference>
<dbReference type="InterPro" id="IPR047122">
    <property type="entry name" value="Trans-enoyl_RdTase-like"/>
</dbReference>
<organism evidence="2 3">
    <name type="scientific">Steccherinum ochraceum</name>
    <dbReference type="NCBI Taxonomy" id="92696"/>
    <lineage>
        <taxon>Eukaryota</taxon>
        <taxon>Fungi</taxon>
        <taxon>Dikarya</taxon>
        <taxon>Basidiomycota</taxon>
        <taxon>Agaricomycotina</taxon>
        <taxon>Agaricomycetes</taxon>
        <taxon>Polyporales</taxon>
        <taxon>Steccherinaceae</taxon>
        <taxon>Steccherinum</taxon>
    </lineage>
</organism>
<dbReference type="PANTHER" id="PTHR45348:SF2">
    <property type="entry name" value="ZINC-TYPE ALCOHOL DEHYDROGENASE-LIKE PROTEIN C2E1P3.01"/>
    <property type="match status" value="1"/>
</dbReference>
<dbReference type="EMBL" id="RWJN01000183">
    <property type="protein sequence ID" value="TCD65393.1"/>
    <property type="molecule type" value="Genomic_DNA"/>
</dbReference>
<dbReference type="InterPro" id="IPR011032">
    <property type="entry name" value="GroES-like_sf"/>
</dbReference>
<comment type="caution">
    <text evidence="2">The sequence shown here is derived from an EMBL/GenBank/DDBJ whole genome shotgun (WGS) entry which is preliminary data.</text>
</comment>
<dbReference type="SUPFAM" id="SSF50129">
    <property type="entry name" value="GroES-like"/>
    <property type="match status" value="1"/>
</dbReference>
<dbReference type="Gene3D" id="3.40.50.720">
    <property type="entry name" value="NAD(P)-binding Rossmann-like Domain"/>
    <property type="match status" value="1"/>
</dbReference>
<accession>A0A4R0RF95</accession>
<dbReference type="Pfam" id="PF08240">
    <property type="entry name" value="ADH_N"/>
    <property type="match status" value="1"/>
</dbReference>
<dbReference type="OrthoDB" id="3233595at2759"/>